<dbReference type="HOGENOM" id="CLU_1226616_0_0_1"/>
<sequence>MLQLSLLVAVFTRIFTNYSVTLGGLRLLCRSNQRIAEEYAPPPNCPCTRAGTLFFSIGLPVFSNQHDVKLNQDHKGLPGLVTGLRVKTKEQTRSGSPNQSVIAKKPVSSLKLPECRDLRLRPKNGQGRVHRTNRQTAVRIQPMPRVDHSSSLVKIANQLGDSPFGVIHHRLAPAFNIVVLWVIGRHGTASRNLSAMRRLLSFSADLIISFRAQHTGTKGEVRPFGV</sequence>
<dbReference type="PaxDb" id="4113-PGSC0003DMT400094807"/>
<dbReference type="Proteomes" id="UP000011115">
    <property type="component" value="Unassembled WGS sequence"/>
</dbReference>
<evidence type="ECO:0000256" key="1">
    <source>
        <dbReference type="SAM" id="SignalP"/>
    </source>
</evidence>
<keyword evidence="1" id="KW-0732">Signal</keyword>
<feature type="chain" id="PRO_5004013875" description="Secreted protein" evidence="1">
    <location>
        <begin position="17"/>
        <end position="226"/>
    </location>
</feature>
<dbReference type="EnsemblPlants" id="PGSC0003DMT400094807">
    <property type="protein sequence ID" value="PGSC0003DMT400094807"/>
    <property type="gene ID" value="PGSC0003DMG400044378"/>
</dbReference>
<feature type="signal peptide" evidence="1">
    <location>
        <begin position="1"/>
        <end position="16"/>
    </location>
</feature>
<reference evidence="3" key="1">
    <citation type="journal article" date="2011" name="Nature">
        <title>Genome sequence and analysis of the tuber crop potato.</title>
        <authorList>
            <consortium name="The Potato Genome Sequencing Consortium"/>
        </authorList>
    </citation>
    <scope>NUCLEOTIDE SEQUENCE [LARGE SCALE GENOMIC DNA]</scope>
    <source>
        <strain evidence="3">cv. DM1-3 516 R44</strain>
    </source>
</reference>
<reference evidence="2" key="2">
    <citation type="submission" date="2015-06" db="UniProtKB">
        <authorList>
            <consortium name="EnsemblPlants"/>
        </authorList>
    </citation>
    <scope>IDENTIFICATION</scope>
    <source>
        <strain evidence="2">DM1-3 516 R44</strain>
    </source>
</reference>
<dbReference type="Gramene" id="PGSC0003DMT400094807">
    <property type="protein sequence ID" value="PGSC0003DMT400094807"/>
    <property type="gene ID" value="PGSC0003DMG400044378"/>
</dbReference>
<name>M1DUX5_SOLTU</name>
<dbReference type="AlphaFoldDB" id="M1DUX5"/>
<evidence type="ECO:0008006" key="4">
    <source>
        <dbReference type="Google" id="ProtNLM"/>
    </source>
</evidence>
<dbReference type="InParanoid" id="M1DUX5"/>
<protein>
    <recommendedName>
        <fullName evidence="4">Secreted protein</fullName>
    </recommendedName>
</protein>
<organism evidence="2 3">
    <name type="scientific">Solanum tuberosum</name>
    <name type="common">Potato</name>
    <dbReference type="NCBI Taxonomy" id="4113"/>
    <lineage>
        <taxon>Eukaryota</taxon>
        <taxon>Viridiplantae</taxon>
        <taxon>Streptophyta</taxon>
        <taxon>Embryophyta</taxon>
        <taxon>Tracheophyta</taxon>
        <taxon>Spermatophyta</taxon>
        <taxon>Magnoliopsida</taxon>
        <taxon>eudicotyledons</taxon>
        <taxon>Gunneridae</taxon>
        <taxon>Pentapetalae</taxon>
        <taxon>asterids</taxon>
        <taxon>lamiids</taxon>
        <taxon>Solanales</taxon>
        <taxon>Solanaceae</taxon>
        <taxon>Solanoideae</taxon>
        <taxon>Solaneae</taxon>
        <taxon>Solanum</taxon>
    </lineage>
</organism>
<keyword evidence="3" id="KW-1185">Reference proteome</keyword>
<proteinExistence type="predicted"/>
<evidence type="ECO:0000313" key="3">
    <source>
        <dbReference type="Proteomes" id="UP000011115"/>
    </source>
</evidence>
<accession>M1DUX5</accession>
<evidence type="ECO:0000313" key="2">
    <source>
        <dbReference type="EnsemblPlants" id="PGSC0003DMT400094807"/>
    </source>
</evidence>